<evidence type="ECO:0000256" key="1">
    <source>
        <dbReference type="SAM" id="SignalP"/>
    </source>
</evidence>
<proteinExistence type="predicted"/>
<dbReference type="RefSeq" id="WP_123126029.1">
    <property type="nucleotide sequence ID" value="NZ_RJJD01000003.1"/>
</dbReference>
<organism evidence="2 3">
    <name type="scientific">Rufibacter latericius</name>
    <dbReference type="NCBI Taxonomy" id="2487040"/>
    <lineage>
        <taxon>Bacteria</taxon>
        <taxon>Pseudomonadati</taxon>
        <taxon>Bacteroidota</taxon>
        <taxon>Cytophagia</taxon>
        <taxon>Cytophagales</taxon>
        <taxon>Hymenobacteraceae</taxon>
        <taxon>Rufibacter</taxon>
    </lineage>
</organism>
<accession>A0A3M9MTX9</accession>
<dbReference type="AlphaFoldDB" id="A0A3M9MTX9"/>
<name>A0A3M9MTX9_9BACT</name>
<keyword evidence="1" id="KW-0732">Signal</keyword>
<keyword evidence="3" id="KW-1185">Reference proteome</keyword>
<evidence type="ECO:0000313" key="2">
    <source>
        <dbReference type="EMBL" id="RNI28971.1"/>
    </source>
</evidence>
<reference evidence="2 3" key="1">
    <citation type="submission" date="2018-11" db="EMBL/GenBank/DDBJ databases">
        <title>Rufibacter latericius sp. nov., isolated from water in Baiyang Lake.</title>
        <authorList>
            <person name="Yang Y."/>
        </authorList>
    </citation>
    <scope>NUCLEOTIDE SEQUENCE [LARGE SCALE GENOMIC DNA]</scope>
    <source>
        <strain evidence="2 3">R-22-1c-1</strain>
    </source>
</reference>
<dbReference type="OrthoDB" id="1014491at2"/>
<evidence type="ECO:0000313" key="3">
    <source>
        <dbReference type="Proteomes" id="UP000272117"/>
    </source>
</evidence>
<protein>
    <submittedName>
        <fullName evidence="2">Transporter</fullName>
    </submittedName>
</protein>
<feature type="signal peptide" evidence="1">
    <location>
        <begin position="1"/>
        <end position="22"/>
    </location>
</feature>
<dbReference type="Proteomes" id="UP000272117">
    <property type="component" value="Unassembled WGS sequence"/>
</dbReference>
<comment type="caution">
    <text evidence="2">The sequence shown here is derived from an EMBL/GenBank/DDBJ whole genome shotgun (WGS) entry which is preliminary data.</text>
</comment>
<dbReference type="Pfam" id="PF13557">
    <property type="entry name" value="Phenol_MetA_deg"/>
    <property type="match status" value="1"/>
</dbReference>
<sequence length="262" mass="29305">MKTFTLLTLLLLPSLCFGQAVLDSTKAHSPLQTDRPDQTEASSVVPRGTFQFENGFQKQVTNQKGLRSEEYLYPSTLIRWGVLDRMELRLITELRQSRLNQERSRLRAAGLNAIAVGTKIYVTEEKGLLPEISFIGHLTLPSGSSEFRPAFVAPEIRFSLSHTLTDKLSLGYNLGYEWDGDTPTGTGIYTLALGTDFSDRWGSYIELFGEKPENLNWSHSADGGITFSPWYNIQFDFSAAIGISENAPDYYLGAGMSFRIPR</sequence>
<gene>
    <name evidence="2" type="ORF">EFB08_05925</name>
</gene>
<dbReference type="InterPro" id="IPR025737">
    <property type="entry name" value="FApF"/>
</dbReference>
<dbReference type="EMBL" id="RJJD01000003">
    <property type="protein sequence ID" value="RNI28971.1"/>
    <property type="molecule type" value="Genomic_DNA"/>
</dbReference>
<feature type="chain" id="PRO_5018166514" evidence="1">
    <location>
        <begin position="23"/>
        <end position="262"/>
    </location>
</feature>